<reference evidence="3" key="1">
    <citation type="journal article" date="2019" name="Int. J. Syst. Evol. Microbiol.">
        <title>The Global Catalogue of Microorganisms (GCM) 10K type strain sequencing project: providing services to taxonomists for standard genome sequencing and annotation.</title>
        <authorList>
            <consortium name="The Broad Institute Genomics Platform"/>
            <consortium name="The Broad Institute Genome Sequencing Center for Infectious Disease"/>
            <person name="Wu L."/>
            <person name="Ma J."/>
        </authorList>
    </citation>
    <scope>NUCLEOTIDE SEQUENCE [LARGE SCALE GENOMIC DNA]</scope>
    <source>
        <strain evidence="3">CCM 7427</strain>
    </source>
</reference>
<dbReference type="InterPro" id="IPR024399">
    <property type="entry name" value="DUF2628"/>
</dbReference>
<keyword evidence="1" id="KW-0812">Transmembrane</keyword>
<organism evidence="2 3">
    <name type="scientific">Devosia albogilva</name>
    <dbReference type="NCBI Taxonomy" id="429726"/>
    <lineage>
        <taxon>Bacteria</taxon>
        <taxon>Pseudomonadati</taxon>
        <taxon>Pseudomonadota</taxon>
        <taxon>Alphaproteobacteria</taxon>
        <taxon>Hyphomicrobiales</taxon>
        <taxon>Devosiaceae</taxon>
        <taxon>Devosia</taxon>
    </lineage>
</organism>
<protein>
    <submittedName>
        <fullName evidence="2">DUF2628 domain-containing protein</fullName>
    </submittedName>
</protein>
<dbReference type="EMBL" id="JBHUNP010000001">
    <property type="protein sequence ID" value="MFD2647848.1"/>
    <property type="molecule type" value="Genomic_DNA"/>
</dbReference>
<keyword evidence="1" id="KW-1133">Transmembrane helix</keyword>
<dbReference type="Proteomes" id="UP001597521">
    <property type="component" value="Unassembled WGS sequence"/>
</dbReference>
<keyword evidence="1" id="KW-0472">Membrane</keyword>
<feature type="transmembrane region" description="Helical" evidence="1">
    <location>
        <begin position="68"/>
        <end position="85"/>
    </location>
</feature>
<dbReference type="RefSeq" id="WP_386832873.1">
    <property type="nucleotide sequence ID" value="NZ_JBHUNP010000001.1"/>
</dbReference>
<keyword evidence="3" id="KW-1185">Reference proteome</keyword>
<sequence>MTLYAIFDPKSGSAELPRVVPERFSWLAMLLPPVYLLGHRLWLEVLVWLVKTAALVLLARYLGGGTAFLLYVLAAIWIGLSAPDWRRQKLARQGWRFRGDRVAASPDMAQLEALR</sequence>
<name>A0ABW5QJE3_9HYPH</name>
<dbReference type="Pfam" id="PF10947">
    <property type="entry name" value="DUF2628"/>
    <property type="match status" value="1"/>
</dbReference>
<feature type="transmembrane region" description="Helical" evidence="1">
    <location>
        <begin position="20"/>
        <end position="38"/>
    </location>
</feature>
<evidence type="ECO:0000313" key="3">
    <source>
        <dbReference type="Proteomes" id="UP001597521"/>
    </source>
</evidence>
<accession>A0ABW5QJE3</accession>
<gene>
    <name evidence="2" type="ORF">ACFSX5_08600</name>
</gene>
<proteinExistence type="predicted"/>
<evidence type="ECO:0000313" key="2">
    <source>
        <dbReference type="EMBL" id="MFD2647848.1"/>
    </source>
</evidence>
<comment type="caution">
    <text evidence="2">The sequence shown here is derived from an EMBL/GenBank/DDBJ whole genome shotgun (WGS) entry which is preliminary data.</text>
</comment>
<evidence type="ECO:0000256" key="1">
    <source>
        <dbReference type="SAM" id="Phobius"/>
    </source>
</evidence>